<accession>A0A804KN25</accession>
<dbReference type="EnsemblPlants" id="Ma09_t23960.1">
    <property type="protein sequence ID" value="Ma09_p23960.1"/>
    <property type="gene ID" value="Ma09_g23960"/>
</dbReference>
<feature type="compositionally biased region" description="Basic residues" evidence="1">
    <location>
        <begin position="164"/>
        <end position="177"/>
    </location>
</feature>
<dbReference type="EMBL" id="HG996474">
    <property type="protein sequence ID" value="CAG1836288.1"/>
    <property type="molecule type" value="Genomic_DNA"/>
</dbReference>
<dbReference type="Gramene" id="Ma09_t23960.1">
    <property type="protein sequence ID" value="Ma09_p23960.1"/>
    <property type="gene ID" value="Ma09_g23960"/>
</dbReference>
<dbReference type="AlphaFoldDB" id="A0A804KN25"/>
<feature type="region of interest" description="Disordered" evidence="1">
    <location>
        <begin position="73"/>
        <end position="177"/>
    </location>
</feature>
<reference evidence="3" key="2">
    <citation type="submission" date="2021-05" db="UniProtKB">
        <authorList>
            <consortium name="EnsemblPlants"/>
        </authorList>
    </citation>
    <scope>IDENTIFICATION</scope>
    <source>
        <strain evidence="3">subsp. malaccensis</strain>
    </source>
</reference>
<evidence type="ECO:0000313" key="3">
    <source>
        <dbReference type="EnsemblPlants" id="Ma09_p23960.1"/>
    </source>
</evidence>
<reference evidence="2" key="1">
    <citation type="submission" date="2021-03" db="EMBL/GenBank/DDBJ databases">
        <authorList>
            <consortium name="Genoscope - CEA"/>
            <person name="William W."/>
        </authorList>
    </citation>
    <scope>NUCLEOTIDE SEQUENCE</scope>
    <source>
        <strain evidence="2">Doubled-haploid Pahang</strain>
    </source>
</reference>
<proteinExistence type="predicted"/>
<sequence>MVSNGCNRAPSEPTPTGGHRRSTVPCHADVQVPDQERGRGVHGCSVPDEPGQDPHGELVLLEGCGVERRHPLQQGIRDDGVRVPRHGRPVQQGVQRENKEPLHHPHQEAARHLPRLRGRLGARRRRWRHRRHPLHDHRQAPPQQGHQLRPPSSHLRGATLPRGITRRRRHVRERPKRRCNLQEGQRVYVSFNAIQLRLTLTNAVSEKGKMIVVECAMPVVPEPTPRAQGVFNIIL</sequence>
<organism evidence="3 4">
    <name type="scientific">Musa acuminata subsp. malaccensis</name>
    <name type="common">Wild banana</name>
    <name type="synonym">Musa malaccensis</name>
    <dbReference type="NCBI Taxonomy" id="214687"/>
    <lineage>
        <taxon>Eukaryota</taxon>
        <taxon>Viridiplantae</taxon>
        <taxon>Streptophyta</taxon>
        <taxon>Embryophyta</taxon>
        <taxon>Tracheophyta</taxon>
        <taxon>Spermatophyta</taxon>
        <taxon>Magnoliopsida</taxon>
        <taxon>Liliopsida</taxon>
        <taxon>Zingiberales</taxon>
        <taxon>Musaceae</taxon>
        <taxon>Musa</taxon>
    </lineage>
</organism>
<feature type="compositionally biased region" description="Basic and acidic residues" evidence="1">
    <location>
        <begin position="96"/>
        <end position="111"/>
    </location>
</feature>
<feature type="compositionally biased region" description="Basic residues" evidence="1">
    <location>
        <begin position="112"/>
        <end position="135"/>
    </location>
</feature>
<protein>
    <submittedName>
        <fullName evidence="2">(wild Malaysian banana) hypothetical protein</fullName>
    </submittedName>
</protein>
<name>A0A804KN25_MUSAM</name>
<gene>
    <name evidence="2" type="ORF">GSMUA_242570.1</name>
</gene>
<feature type="region of interest" description="Disordered" evidence="1">
    <location>
        <begin position="1"/>
        <end position="54"/>
    </location>
</feature>
<dbReference type="InParanoid" id="A0A804KN25"/>
<evidence type="ECO:0000313" key="4">
    <source>
        <dbReference type="Proteomes" id="UP000012960"/>
    </source>
</evidence>
<dbReference type="Proteomes" id="UP000012960">
    <property type="component" value="Unplaced"/>
</dbReference>
<feature type="compositionally biased region" description="Basic and acidic residues" evidence="1">
    <location>
        <begin position="73"/>
        <end position="82"/>
    </location>
</feature>
<evidence type="ECO:0000256" key="1">
    <source>
        <dbReference type="SAM" id="MobiDB-lite"/>
    </source>
</evidence>
<evidence type="ECO:0000313" key="2">
    <source>
        <dbReference type="EMBL" id="CAG1836288.1"/>
    </source>
</evidence>
<keyword evidence="4" id="KW-1185">Reference proteome</keyword>